<evidence type="ECO:0000313" key="2">
    <source>
        <dbReference type="EMBL" id="PAP78272.1"/>
    </source>
</evidence>
<dbReference type="EMBL" id="MQWD01000001">
    <property type="protein sequence ID" value="PAP78272.1"/>
    <property type="molecule type" value="Genomic_DNA"/>
</dbReference>
<evidence type="ECO:0000313" key="3">
    <source>
        <dbReference type="Proteomes" id="UP000216339"/>
    </source>
</evidence>
<keyword evidence="3" id="KW-1185">Reference proteome</keyword>
<name>A0A271J435_9BACT</name>
<dbReference type="Proteomes" id="UP000216339">
    <property type="component" value="Unassembled WGS sequence"/>
</dbReference>
<sequence>MRRVRRRYVALGVLWTVGAVATLFLPGSAVPHPSPEWNALAHITFFAVAVALWAAAFPGRLRQVAAVAAVVAVATEVGQGTLIPGRGAQWVDLVADLYGVLGGLALGIVLPWVLPGRARRSRRP</sequence>
<gene>
    <name evidence="2" type="ORF">BSZ37_18490</name>
</gene>
<dbReference type="RefSeq" id="WP_095511957.1">
    <property type="nucleotide sequence ID" value="NZ_MQWD01000001.1"/>
</dbReference>
<keyword evidence="1" id="KW-1133">Transmembrane helix</keyword>
<keyword evidence="1" id="KW-0812">Transmembrane</keyword>
<comment type="caution">
    <text evidence="2">The sequence shown here is derived from an EMBL/GenBank/DDBJ whole genome shotgun (WGS) entry which is preliminary data.</text>
</comment>
<dbReference type="AlphaFoldDB" id="A0A271J435"/>
<reference evidence="2 3" key="1">
    <citation type="submission" date="2016-11" db="EMBL/GenBank/DDBJ databases">
        <title>Study of marine rhodopsin-containing bacteria.</title>
        <authorList>
            <person name="Yoshizawa S."/>
            <person name="Kumagai Y."/>
            <person name="Kogure K."/>
        </authorList>
    </citation>
    <scope>NUCLEOTIDE SEQUENCE [LARGE SCALE GENOMIC DNA]</scope>
    <source>
        <strain evidence="2 3">SAORIC-28</strain>
    </source>
</reference>
<keyword evidence="1" id="KW-0472">Membrane</keyword>
<feature type="transmembrane region" description="Helical" evidence="1">
    <location>
        <begin position="64"/>
        <end position="83"/>
    </location>
</feature>
<feature type="transmembrane region" description="Helical" evidence="1">
    <location>
        <begin position="39"/>
        <end position="57"/>
    </location>
</feature>
<evidence type="ECO:0000256" key="1">
    <source>
        <dbReference type="SAM" id="Phobius"/>
    </source>
</evidence>
<proteinExistence type="predicted"/>
<feature type="transmembrane region" description="Helical" evidence="1">
    <location>
        <begin position="95"/>
        <end position="114"/>
    </location>
</feature>
<organism evidence="2 3">
    <name type="scientific">Rubrivirga marina</name>
    <dbReference type="NCBI Taxonomy" id="1196024"/>
    <lineage>
        <taxon>Bacteria</taxon>
        <taxon>Pseudomonadati</taxon>
        <taxon>Rhodothermota</taxon>
        <taxon>Rhodothermia</taxon>
        <taxon>Rhodothermales</taxon>
        <taxon>Rubricoccaceae</taxon>
        <taxon>Rubrivirga</taxon>
    </lineage>
</organism>
<evidence type="ECO:0008006" key="4">
    <source>
        <dbReference type="Google" id="ProtNLM"/>
    </source>
</evidence>
<accession>A0A271J435</accession>
<protein>
    <recommendedName>
        <fullName evidence="4">VanZ-like domain-containing protein</fullName>
    </recommendedName>
</protein>